<dbReference type="GO" id="GO:0008168">
    <property type="term" value="F:methyltransferase activity"/>
    <property type="evidence" value="ECO:0007669"/>
    <property type="project" value="UniProtKB-KW"/>
</dbReference>
<dbReference type="STRING" id="225324.SAMN02745126_00755"/>
<reference evidence="3" key="1">
    <citation type="submission" date="2017-02" db="EMBL/GenBank/DDBJ databases">
        <authorList>
            <person name="Varghese N."/>
            <person name="Submissions S."/>
        </authorList>
    </citation>
    <scope>NUCLEOTIDE SEQUENCE [LARGE SCALE GENOMIC DNA]</scope>
    <source>
        <strain evidence="3">ATCC 27094</strain>
    </source>
</reference>
<dbReference type="PANTHER" id="PTHR42912:SF94">
    <property type="entry name" value="METHYLTRANSFERASE TYPE 11 DOMAIN-CONTAINING PROTEIN"/>
    <property type="match status" value="1"/>
</dbReference>
<dbReference type="PANTHER" id="PTHR42912">
    <property type="entry name" value="METHYLTRANSFERASE"/>
    <property type="match status" value="1"/>
</dbReference>
<dbReference type="GO" id="GO:0032259">
    <property type="term" value="P:methylation"/>
    <property type="evidence" value="ECO:0007669"/>
    <property type="project" value="UniProtKB-KW"/>
</dbReference>
<proteinExistence type="predicted"/>
<dbReference type="Gene3D" id="3.40.50.150">
    <property type="entry name" value="Vaccinia Virus protein VP39"/>
    <property type="match status" value="1"/>
</dbReference>
<dbReference type="CDD" id="cd02440">
    <property type="entry name" value="AdoMet_MTases"/>
    <property type="match status" value="1"/>
</dbReference>
<protein>
    <submittedName>
        <fullName evidence="2">Methyltransferase domain-containing protein</fullName>
    </submittedName>
</protein>
<dbReference type="EMBL" id="FUWJ01000001">
    <property type="protein sequence ID" value="SJZ37977.1"/>
    <property type="molecule type" value="Genomic_DNA"/>
</dbReference>
<accession>A0A1T4K6L5</accession>
<dbReference type="OrthoDB" id="1853779at2"/>
<dbReference type="SUPFAM" id="SSF53335">
    <property type="entry name" value="S-adenosyl-L-methionine-dependent methyltransferases"/>
    <property type="match status" value="1"/>
</dbReference>
<dbReference type="Pfam" id="PF13649">
    <property type="entry name" value="Methyltransf_25"/>
    <property type="match status" value="1"/>
</dbReference>
<dbReference type="Proteomes" id="UP000190092">
    <property type="component" value="Unassembled WGS sequence"/>
</dbReference>
<evidence type="ECO:0000313" key="3">
    <source>
        <dbReference type="Proteomes" id="UP000190092"/>
    </source>
</evidence>
<feature type="domain" description="Methyltransferase" evidence="1">
    <location>
        <begin position="44"/>
        <end position="133"/>
    </location>
</feature>
<keyword evidence="2" id="KW-0489">Methyltransferase</keyword>
<dbReference type="RefSeq" id="WP_085932452.1">
    <property type="nucleotide sequence ID" value="NZ_FUWJ01000001.1"/>
</dbReference>
<dbReference type="InterPro" id="IPR050508">
    <property type="entry name" value="Methyltransf_Superfamily"/>
</dbReference>
<dbReference type="InterPro" id="IPR029063">
    <property type="entry name" value="SAM-dependent_MTases_sf"/>
</dbReference>
<sequence>MDKTTLAAYDRGAASFASDWEAQPAPTDLHALVQQYFRPGITADIGCGAGRDTAWLDANGFPAQGFDASEGLLAEARRRYPHLRFSRAMLPALVEIADETFTNVLCETVIMHLAPGDVSLAVRRLLAILVPGGTLYLSWRVTEGSDRRDEHGRLYAAFDPALALTPLASAELLHDEQCGSLSSGKLIRRIVARRTG</sequence>
<evidence type="ECO:0000259" key="1">
    <source>
        <dbReference type="Pfam" id="PF13649"/>
    </source>
</evidence>
<keyword evidence="2" id="KW-0808">Transferase</keyword>
<evidence type="ECO:0000313" key="2">
    <source>
        <dbReference type="EMBL" id="SJZ37977.1"/>
    </source>
</evidence>
<dbReference type="AlphaFoldDB" id="A0A1T4K6L5"/>
<organism evidence="2 3">
    <name type="scientific">Enhydrobacter aerosaccus</name>
    <dbReference type="NCBI Taxonomy" id="225324"/>
    <lineage>
        <taxon>Bacteria</taxon>
        <taxon>Pseudomonadati</taxon>
        <taxon>Pseudomonadota</taxon>
        <taxon>Alphaproteobacteria</taxon>
        <taxon>Hyphomicrobiales</taxon>
        <taxon>Enhydrobacter</taxon>
    </lineage>
</organism>
<keyword evidence="3" id="KW-1185">Reference proteome</keyword>
<gene>
    <name evidence="2" type="ORF">SAMN02745126_00755</name>
</gene>
<dbReference type="InterPro" id="IPR041698">
    <property type="entry name" value="Methyltransf_25"/>
</dbReference>
<name>A0A1T4K6L5_9HYPH</name>